<organism evidence="1">
    <name type="scientific">hydrothermal vent metagenome</name>
    <dbReference type="NCBI Taxonomy" id="652676"/>
    <lineage>
        <taxon>unclassified sequences</taxon>
        <taxon>metagenomes</taxon>
        <taxon>ecological metagenomes</taxon>
    </lineage>
</organism>
<sequence>MENSNVLAFTNNQNKMCDFNLMHNLLRYVYASKKSESTMEPAEPQEQYALNQTYYCRAALKRRLKQIALYEHELNY</sequence>
<proteinExistence type="predicted"/>
<reference evidence="1" key="1">
    <citation type="submission" date="2018-06" db="EMBL/GenBank/DDBJ databases">
        <authorList>
            <person name="Zhirakovskaya E."/>
        </authorList>
    </citation>
    <scope>NUCLEOTIDE SEQUENCE</scope>
</reference>
<evidence type="ECO:0000313" key="1">
    <source>
        <dbReference type="EMBL" id="VAW96602.1"/>
    </source>
</evidence>
<dbReference type="EMBL" id="UOFS01000029">
    <property type="protein sequence ID" value="VAW96602.1"/>
    <property type="molecule type" value="Genomic_DNA"/>
</dbReference>
<protein>
    <submittedName>
        <fullName evidence="1">Uncharacterized protein</fullName>
    </submittedName>
</protein>
<accession>A0A3B1A9S7</accession>
<name>A0A3B1A9S7_9ZZZZ</name>
<gene>
    <name evidence="1" type="ORF">MNBD_GAMMA22-1010</name>
</gene>
<dbReference type="AlphaFoldDB" id="A0A3B1A9S7"/>